<dbReference type="OrthoDB" id="9779418at2"/>
<name>A0A316B644_9BACT</name>
<dbReference type="CDD" id="cd16018">
    <property type="entry name" value="Enpp"/>
    <property type="match status" value="1"/>
</dbReference>
<protein>
    <submittedName>
        <fullName evidence="2">Putative AlkP superfamily pyrophosphatase or phosphodiesterase</fullName>
    </submittedName>
</protein>
<dbReference type="GO" id="GO:0016787">
    <property type="term" value="F:hydrolase activity"/>
    <property type="evidence" value="ECO:0007669"/>
    <property type="project" value="UniProtKB-ARBA"/>
</dbReference>
<dbReference type="PROSITE" id="PS51257">
    <property type="entry name" value="PROKAR_LIPOPROTEIN"/>
    <property type="match status" value="1"/>
</dbReference>
<proteinExistence type="predicted"/>
<keyword evidence="3" id="KW-1185">Reference proteome</keyword>
<dbReference type="PANTHER" id="PTHR10151:SF120">
    <property type="entry name" value="BIS(5'-ADENOSYL)-TRIPHOSPHATASE"/>
    <property type="match status" value="1"/>
</dbReference>
<evidence type="ECO:0000256" key="1">
    <source>
        <dbReference type="SAM" id="SignalP"/>
    </source>
</evidence>
<dbReference type="EMBL" id="QGDT01000005">
    <property type="protein sequence ID" value="PWJ58067.1"/>
    <property type="molecule type" value="Genomic_DNA"/>
</dbReference>
<dbReference type="Gene3D" id="3.30.1360.180">
    <property type="match status" value="1"/>
</dbReference>
<reference evidence="2 3" key="1">
    <citation type="submission" date="2018-03" db="EMBL/GenBank/DDBJ databases">
        <title>Genomic Encyclopedia of Archaeal and Bacterial Type Strains, Phase II (KMG-II): from individual species to whole genera.</title>
        <authorList>
            <person name="Goeker M."/>
        </authorList>
    </citation>
    <scope>NUCLEOTIDE SEQUENCE [LARGE SCALE GENOMIC DNA]</scope>
    <source>
        <strain evidence="2 3">DSM 100346</strain>
    </source>
</reference>
<comment type="caution">
    <text evidence="2">The sequence shown here is derived from an EMBL/GenBank/DDBJ whole genome shotgun (WGS) entry which is preliminary data.</text>
</comment>
<gene>
    <name evidence="2" type="ORF">CLV98_105249</name>
</gene>
<dbReference type="Gene3D" id="3.40.720.10">
    <property type="entry name" value="Alkaline Phosphatase, subunit A"/>
    <property type="match status" value="1"/>
</dbReference>
<dbReference type="InterPro" id="IPR017850">
    <property type="entry name" value="Alkaline_phosphatase_core_sf"/>
</dbReference>
<feature type="signal peptide" evidence="1">
    <location>
        <begin position="1"/>
        <end position="20"/>
    </location>
</feature>
<sequence>MRFRNIIFGLVLMISLAVLSACQSGKNLNHTTSTVNSKASLKKPYLILISLDGFRWDYVNQYKPPFLSSFIQNGVQAESLIPAFPSKTFPNHYTIATGLYPEGHGIIGNTFFNYKKDVTYKIGNRDMVEDGSFYGGTPIWVQADKAQMVTASYFFVGSEANIQGVKPTYYYKYDGNVKNEDRVAQALKWLTLPAKTRPHLITLYFSDMDDFGHRYGPDNQEKIKTALFQLDKNLGELFKGVAASGLPVNVMVVSDHGMTPVETTHLIPTESIKNDSLYTVMDNGAIMNIHPQEGVSIDGVLSYLQQKESHFKVYKTEDTPGFEYTPKSKDWGALQIIPDKGYYFSSRQGIDSKVRNGIEVFGVHGYDPTFKDMQGIFYAQGPAFKKGYTTGSVKNIHLYPLMCKILGLPIPAAIDGQLNELEGVLAPAGGGR</sequence>
<organism evidence="2 3">
    <name type="scientific">Dyadobacter jejuensis</name>
    <dbReference type="NCBI Taxonomy" id="1082580"/>
    <lineage>
        <taxon>Bacteria</taxon>
        <taxon>Pseudomonadati</taxon>
        <taxon>Bacteroidota</taxon>
        <taxon>Cytophagia</taxon>
        <taxon>Cytophagales</taxon>
        <taxon>Spirosomataceae</taxon>
        <taxon>Dyadobacter</taxon>
    </lineage>
</organism>
<dbReference type="RefSeq" id="WP_109674652.1">
    <property type="nucleotide sequence ID" value="NZ_QGDT01000005.1"/>
</dbReference>
<dbReference type="Pfam" id="PF01663">
    <property type="entry name" value="Phosphodiest"/>
    <property type="match status" value="1"/>
</dbReference>
<dbReference type="AlphaFoldDB" id="A0A316B644"/>
<dbReference type="PANTHER" id="PTHR10151">
    <property type="entry name" value="ECTONUCLEOTIDE PYROPHOSPHATASE/PHOSPHODIESTERASE"/>
    <property type="match status" value="1"/>
</dbReference>
<dbReference type="InterPro" id="IPR002591">
    <property type="entry name" value="Phosphodiest/P_Trfase"/>
</dbReference>
<accession>A0A316B644</accession>
<feature type="chain" id="PRO_5016458415" evidence="1">
    <location>
        <begin position="21"/>
        <end position="432"/>
    </location>
</feature>
<keyword evidence="1" id="KW-0732">Signal</keyword>
<evidence type="ECO:0000313" key="2">
    <source>
        <dbReference type="EMBL" id="PWJ58067.1"/>
    </source>
</evidence>
<evidence type="ECO:0000313" key="3">
    <source>
        <dbReference type="Proteomes" id="UP000245880"/>
    </source>
</evidence>
<dbReference type="SUPFAM" id="SSF53649">
    <property type="entry name" value="Alkaline phosphatase-like"/>
    <property type="match status" value="1"/>
</dbReference>
<dbReference type="Proteomes" id="UP000245880">
    <property type="component" value="Unassembled WGS sequence"/>
</dbReference>